<dbReference type="PANTHER" id="PTHR42809:SF1">
    <property type="entry name" value="FLAVODOXIN 1"/>
    <property type="match status" value="1"/>
</dbReference>
<sequence>MSKIGLFYGPENGNVEKVAKLIAEKIDSDRIVVHKVKDCEAKDLAQYSHIIMGISTLGKHNWSSANSGNDWDIFFPKLNGIDLKGKKVALFGLGDHIAYADFFVDAMGDLAESIQLTGAKIIGQVSDEGYEFGDSRAFKDGKFIGLPLDEDFEDDLTEERVENWLKIVLPEFK</sequence>
<dbReference type="InterPro" id="IPR050619">
    <property type="entry name" value="Flavodoxin"/>
</dbReference>
<evidence type="ECO:0000256" key="3">
    <source>
        <dbReference type="ARBA" id="ARBA00022448"/>
    </source>
</evidence>
<reference evidence="9 10" key="1">
    <citation type="journal article" date="2017" name="Front. Microbiol.">
        <title>Labilibaculum manganireducens gen. nov., sp. nov. and Labilibaculum filiforme sp. nov., Novel Bacteroidetes Isolated from Subsurface Sediments of the Baltic Sea.</title>
        <authorList>
            <person name="Vandieken V."/>
            <person name="Marshall I.P."/>
            <person name="Niemann H."/>
            <person name="Engelen B."/>
            <person name="Cypionka H."/>
        </authorList>
    </citation>
    <scope>NUCLEOTIDE SEQUENCE [LARGE SCALE GENOMIC DNA]</scope>
    <source>
        <strain evidence="9 10">59.16B</strain>
    </source>
</reference>
<dbReference type="PROSITE" id="PS50902">
    <property type="entry name" value="FLAVODOXIN_LIKE"/>
    <property type="match status" value="1"/>
</dbReference>
<dbReference type="EMBL" id="MVDD01000002">
    <property type="protein sequence ID" value="PKQ64954.1"/>
    <property type="molecule type" value="Genomic_DNA"/>
</dbReference>
<dbReference type="SUPFAM" id="SSF52218">
    <property type="entry name" value="Flavoproteins"/>
    <property type="match status" value="1"/>
</dbReference>
<dbReference type="GO" id="GO:0010181">
    <property type="term" value="F:FMN binding"/>
    <property type="evidence" value="ECO:0007669"/>
    <property type="project" value="UniProtKB-UniRule"/>
</dbReference>
<evidence type="ECO:0000256" key="1">
    <source>
        <dbReference type="ARBA" id="ARBA00001917"/>
    </source>
</evidence>
<keyword evidence="4 7" id="KW-0285">Flavoprotein</keyword>
<evidence type="ECO:0000256" key="2">
    <source>
        <dbReference type="ARBA" id="ARBA00005267"/>
    </source>
</evidence>
<protein>
    <recommendedName>
        <fullName evidence="7">Flavodoxin</fullName>
    </recommendedName>
</protein>
<evidence type="ECO:0000256" key="5">
    <source>
        <dbReference type="ARBA" id="ARBA00022643"/>
    </source>
</evidence>
<dbReference type="AlphaFoldDB" id="A0A2N3I3R9"/>
<evidence type="ECO:0000256" key="4">
    <source>
        <dbReference type="ARBA" id="ARBA00022630"/>
    </source>
</evidence>
<comment type="caution">
    <text evidence="9">The sequence shown here is derived from an EMBL/GenBank/DDBJ whole genome shotgun (WGS) entry which is preliminary data.</text>
</comment>
<evidence type="ECO:0000313" key="10">
    <source>
        <dbReference type="Proteomes" id="UP000233535"/>
    </source>
</evidence>
<comment type="cofactor">
    <cofactor evidence="1 7">
        <name>FMN</name>
        <dbReference type="ChEBI" id="CHEBI:58210"/>
    </cofactor>
</comment>
<keyword evidence="3 7" id="KW-0813">Transport</keyword>
<proteinExistence type="inferred from homology"/>
<dbReference type="NCBIfam" id="TIGR01752">
    <property type="entry name" value="flav_long"/>
    <property type="match status" value="1"/>
</dbReference>
<comment type="function">
    <text evidence="7">Low-potential electron donor to a number of redox enzymes.</text>
</comment>
<dbReference type="PIRSF" id="PIRSF038996">
    <property type="entry name" value="FldA"/>
    <property type="match status" value="1"/>
</dbReference>
<evidence type="ECO:0000256" key="7">
    <source>
        <dbReference type="PIRNR" id="PIRNR038996"/>
    </source>
</evidence>
<dbReference type="InterPro" id="IPR008254">
    <property type="entry name" value="Flavodoxin/NO_synth"/>
</dbReference>
<evidence type="ECO:0000256" key="6">
    <source>
        <dbReference type="ARBA" id="ARBA00022982"/>
    </source>
</evidence>
<evidence type="ECO:0000259" key="8">
    <source>
        <dbReference type="PROSITE" id="PS50902"/>
    </source>
</evidence>
<keyword evidence="10" id="KW-1185">Reference proteome</keyword>
<accession>A0A2N3I3R9</accession>
<comment type="similarity">
    <text evidence="2 7">Belongs to the flavodoxin family.</text>
</comment>
<dbReference type="RefSeq" id="WP_101260059.1">
    <property type="nucleotide sequence ID" value="NZ_MVDD01000002.1"/>
</dbReference>
<dbReference type="NCBIfam" id="NF006739">
    <property type="entry name" value="PRK09267.1-5"/>
    <property type="match status" value="1"/>
</dbReference>
<feature type="domain" description="Flavodoxin-like" evidence="8">
    <location>
        <begin position="4"/>
        <end position="169"/>
    </location>
</feature>
<dbReference type="GO" id="GO:0009055">
    <property type="term" value="F:electron transfer activity"/>
    <property type="evidence" value="ECO:0007669"/>
    <property type="project" value="UniProtKB-UniRule"/>
</dbReference>
<dbReference type="OrthoDB" id="9790745at2"/>
<dbReference type="Proteomes" id="UP000233535">
    <property type="component" value="Unassembled WGS sequence"/>
</dbReference>
<dbReference type="Pfam" id="PF00258">
    <property type="entry name" value="Flavodoxin_1"/>
    <property type="match status" value="1"/>
</dbReference>
<evidence type="ECO:0000313" key="9">
    <source>
        <dbReference type="EMBL" id="PKQ64954.1"/>
    </source>
</evidence>
<dbReference type="InterPro" id="IPR010086">
    <property type="entry name" value="Flavodoxin_lc"/>
</dbReference>
<gene>
    <name evidence="9" type="ORF">BZG02_03660</name>
</gene>
<name>A0A2N3I3R9_9BACT</name>
<dbReference type="InterPro" id="IPR029039">
    <property type="entry name" value="Flavoprotein-like_sf"/>
</dbReference>
<keyword evidence="6 7" id="KW-0249">Electron transport</keyword>
<keyword evidence="5 7" id="KW-0288">FMN</keyword>
<dbReference type="Gene3D" id="3.40.50.360">
    <property type="match status" value="1"/>
</dbReference>
<dbReference type="PANTHER" id="PTHR42809">
    <property type="entry name" value="FLAVODOXIN 2"/>
    <property type="match status" value="1"/>
</dbReference>
<organism evidence="9 10">
    <name type="scientific">Labilibaculum filiforme</name>
    <dbReference type="NCBI Taxonomy" id="1940526"/>
    <lineage>
        <taxon>Bacteria</taxon>
        <taxon>Pseudomonadati</taxon>
        <taxon>Bacteroidota</taxon>
        <taxon>Bacteroidia</taxon>
        <taxon>Marinilabiliales</taxon>
        <taxon>Marinifilaceae</taxon>
        <taxon>Labilibaculum</taxon>
    </lineage>
</organism>